<dbReference type="InterPro" id="IPR007214">
    <property type="entry name" value="YbaK/aa-tRNA-synth-assoc-dom"/>
</dbReference>
<organism evidence="6 7">
    <name type="scientific">Nocardioides fonticola</name>
    <dbReference type="NCBI Taxonomy" id="450363"/>
    <lineage>
        <taxon>Bacteria</taxon>
        <taxon>Bacillati</taxon>
        <taxon>Actinomycetota</taxon>
        <taxon>Actinomycetes</taxon>
        <taxon>Propionibacteriales</taxon>
        <taxon>Nocardioidaceae</taxon>
        <taxon>Nocardioides</taxon>
    </lineage>
</organism>
<dbReference type="InterPro" id="IPR004369">
    <property type="entry name" value="Prolyl-tRNA_editing_YbaK/EbsC"/>
</dbReference>
<evidence type="ECO:0000256" key="2">
    <source>
        <dbReference type="ARBA" id="ARBA00022917"/>
    </source>
</evidence>
<comment type="similarity">
    <text evidence="1 4">Belongs to the prolyl-tRNA editing family. YbaK/EbsC subfamily.</text>
</comment>
<dbReference type="RefSeq" id="WP_344731282.1">
    <property type="nucleotide sequence ID" value="NZ_BAAAZH010000001.1"/>
</dbReference>
<dbReference type="EC" id="4.2.-.-" evidence="4"/>
<gene>
    <name evidence="6" type="primary">ybaK</name>
    <name evidence="6" type="ORF">GCM10022215_01680</name>
</gene>
<keyword evidence="3 4" id="KW-0456">Lyase</keyword>
<protein>
    <recommendedName>
        <fullName evidence="4">Cys-tRNA(Pro)/Cys-tRNA(Cys) deacylase</fullName>
        <ecNumber evidence="4">4.2.-.-</ecNumber>
    </recommendedName>
</protein>
<keyword evidence="7" id="KW-1185">Reference proteome</keyword>
<name>A0ABP7XA06_9ACTN</name>
<keyword evidence="2 4" id="KW-0648">Protein biosynthesis</keyword>
<evidence type="ECO:0000313" key="7">
    <source>
        <dbReference type="Proteomes" id="UP001501495"/>
    </source>
</evidence>
<dbReference type="CDD" id="cd00002">
    <property type="entry name" value="YbaK_deacylase"/>
    <property type="match status" value="1"/>
</dbReference>
<comment type="caution">
    <text evidence="6">The sequence shown here is derived from an EMBL/GenBank/DDBJ whole genome shotgun (WGS) entry which is preliminary data.</text>
</comment>
<feature type="domain" description="YbaK/aminoacyl-tRNA synthetase-associated" evidence="5">
    <location>
        <begin position="42"/>
        <end position="153"/>
    </location>
</feature>
<dbReference type="EMBL" id="BAAAZH010000001">
    <property type="protein sequence ID" value="GAA4108184.1"/>
    <property type="molecule type" value="Genomic_DNA"/>
</dbReference>
<dbReference type="Pfam" id="PF04073">
    <property type="entry name" value="tRNA_edit"/>
    <property type="match status" value="1"/>
</dbReference>
<evidence type="ECO:0000256" key="1">
    <source>
        <dbReference type="ARBA" id="ARBA00009798"/>
    </source>
</evidence>
<dbReference type="SUPFAM" id="SSF55826">
    <property type="entry name" value="YbaK/ProRS associated domain"/>
    <property type="match status" value="1"/>
</dbReference>
<dbReference type="PANTHER" id="PTHR30411">
    <property type="entry name" value="CYTOPLASMIC PROTEIN"/>
    <property type="match status" value="1"/>
</dbReference>
<dbReference type="Proteomes" id="UP001501495">
    <property type="component" value="Unassembled WGS sequence"/>
</dbReference>
<reference evidence="7" key="1">
    <citation type="journal article" date="2019" name="Int. J. Syst. Evol. Microbiol.">
        <title>The Global Catalogue of Microorganisms (GCM) 10K type strain sequencing project: providing services to taxonomists for standard genome sequencing and annotation.</title>
        <authorList>
            <consortium name="The Broad Institute Genomics Platform"/>
            <consortium name="The Broad Institute Genome Sequencing Center for Infectious Disease"/>
            <person name="Wu L."/>
            <person name="Ma J."/>
        </authorList>
    </citation>
    <scope>NUCLEOTIDE SEQUENCE [LARGE SCALE GENOMIC DNA]</scope>
    <source>
        <strain evidence="7">JCM 16703</strain>
    </source>
</reference>
<evidence type="ECO:0000256" key="4">
    <source>
        <dbReference type="PIRNR" id="PIRNR006181"/>
    </source>
</evidence>
<proteinExistence type="inferred from homology"/>
<dbReference type="PANTHER" id="PTHR30411:SF0">
    <property type="entry name" value="CYS-TRNA(PRO)_CYS-TRNA(CYS) DEACYLASE YBAK"/>
    <property type="match status" value="1"/>
</dbReference>
<evidence type="ECO:0000256" key="3">
    <source>
        <dbReference type="ARBA" id="ARBA00023239"/>
    </source>
</evidence>
<dbReference type="InterPro" id="IPR036754">
    <property type="entry name" value="YbaK/aa-tRNA-synt-asso_dom_sf"/>
</dbReference>
<dbReference type="NCBIfam" id="TIGR00011">
    <property type="entry name" value="YbaK_EbsC"/>
    <property type="match status" value="1"/>
</dbReference>
<evidence type="ECO:0000259" key="5">
    <source>
        <dbReference type="Pfam" id="PF04073"/>
    </source>
</evidence>
<sequence length="165" mass="16624">MVKKTSAGTPATLALTAAGVAFTLHPYTHDPRAKDAGGYGLEAATALGVEPARVFKTLMASVDGALTVGIVPVTGQLDLKALARAVGGSKAQMAEVAAAERATGYVAGGISPVGQKRRHPTVLDATALEHATILVSGGRRGLDVELAPTDLVRVIGAVVAPIGRP</sequence>
<dbReference type="PIRSF" id="PIRSF006181">
    <property type="entry name" value="EbsC_YbaK"/>
    <property type="match status" value="1"/>
</dbReference>
<evidence type="ECO:0000313" key="6">
    <source>
        <dbReference type="EMBL" id="GAA4108184.1"/>
    </source>
</evidence>
<accession>A0ABP7XA06</accession>
<dbReference type="Gene3D" id="3.90.960.10">
    <property type="entry name" value="YbaK/aminoacyl-tRNA synthetase-associated domain"/>
    <property type="match status" value="1"/>
</dbReference>